<dbReference type="Proteomes" id="UP001149090">
    <property type="component" value="Unassembled WGS sequence"/>
</dbReference>
<proteinExistence type="inferred from homology"/>
<dbReference type="Gene3D" id="3.30.2320.30">
    <property type="entry name" value="ATP synthase, E subunit, C-terminal"/>
    <property type="match status" value="1"/>
</dbReference>
<evidence type="ECO:0000256" key="1">
    <source>
        <dbReference type="ARBA" id="ARBA00005901"/>
    </source>
</evidence>
<name>A0A9Q0L5S1_ANAIG</name>
<keyword evidence="5" id="KW-1185">Reference proteome</keyword>
<comment type="caution">
    <text evidence="4">The sequence shown here is derived from an EMBL/GenBank/DDBJ whole genome shotgun (WGS) entry which is preliminary data.</text>
</comment>
<sequence length="226" mass="26229">MSSNSQEDIEKMTASIIFEARERMEEIRILANEQFEIEKKKSIDEESQKVQEEFQRRKKQVEMQKKITQSSVINLSRIKILESKYKYVQQILLEAHKKIIKLTESDEKYLNLLKKLILQGLIKLMETKVIIQCRECDVKLVKEAIPWASEEFQKLTTKKCEVTLLKSSYLPPPPEKGSKNPSCSGGIVLNSANGRIVCSNTLDNRLLLAFDNLLPEIRRILFQENN</sequence>
<evidence type="ECO:0000313" key="4">
    <source>
        <dbReference type="EMBL" id="KAJ5066483.1"/>
    </source>
</evidence>
<dbReference type="EMBL" id="JAPDFW010000142">
    <property type="protein sequence ID" value="KAJ5066483.1"/>
    <property type="molecule type" value="Genomic_DNA"/>
</dbReference>
<dbReference type="PANTHER" id="PTHR45715">
    <property type="entry name" value="ATPASE H+-TRANSPORTING V1 SUBUNIT E1A-RELATED"/>
    <property type="match status" value="1"/>
</dbReference>
<evidence type="ECO:0000256" key="3">
    <source>
        <dbReference type="ARBA" id="ARBA00023065"/>
    </source>
</evidence>
<reference evidence="4" key="1">
    <citation type="submission" date="2022-10" db="EMBL/GenBank/DDBJ databases">
        <title>Novel sulphate-reducing endosymbionts in the free-living metamonad Anaeramoeba.</title>
        <authorList>
            <person name="Jerlstrom-Hultqvist J."/>
            <person name="Cepicka I."/>
            <person name="Gallot-Lavallee L."/>
            <person name="Salas-Leiva D."/>
            <person name="Curtis B.A."/>
            <person name="Zahonova K."/>
            <person name="Pipaliya S."/>
            <person name="Dacks J."/>
            <person name="Roger A.J."/>
        </authorList>
    </citation>
    <scope>NUCLEOTIDE SEQUENCE</scope>
    <source>
        <strain evidence="4">BMAN</strain>
    </source>
</reference>
<dbReference type="Gene3D" id="6.10.250.1620">
    <property type="match status" value="1"/>
</dbReference>
<dbReference type="GO" id="GO:0033178">
    <property type="term" value="C:proton-transporting two-sector ATPase complex, catalytic domain"/>
    <property type="evidence" value="ECO:0007669"/>
    <property type="project" value="InterPro"/>
</dbReference>
<dbReference type="OrthoDB" id="10263003at2759"/>
<evidence type="ECO:0000313" key="5">
    <source>
        <dbReference type="Proteomes" id="UP001149090"/>
    </source>
</evidence>
<dbReference type="HAMAP" id="MF_00311">
    <property type="entry name" value="ATP_synth_E_arch"/>
    <property type="match status" value="1"/>
</dbReference>
<keyword evidence="2" id="KW-0813">Transport</keyword>
<dbReference type="Pfam" id="PF01991">
    <property type="entry name" value="vATP-synt_E"/>
    <property type="match status" value="1"/>
</dbReference>
<organism evidence="4 5">
    <name type="scientific">Anaeramoeba ignava</name>
    <name type="common">Anaerobic marine amoeba</name>
    <dbReference type="NCBI Taxonomy" id="1746090"/>
    <lineage>
        <taxon>Eukaryota</taxon>
        <taxon>Metamonada</taxon>
        <taxon>Anaeramoebidae</taxon>
        <taxon>Anaeramoeba</taxon>
    </lineage>
</organism>
<dbReference type="GO" id="GO:0046961">
    <property type="term" value="F:proton-transporting ATPase activity, rotational mechanism"/>
    <property type="evidence" value="ECO:0007669"/>
    <property type="project" value="InterPro"/>
</dbReference>
<evidence type="ECO:0000256" key="2">
    <source>
        <dbReference type="ARBA" id="ARBA00022448"/>
    </source>
</evidence>
<gene>
    <name evidence="4" type="ORF">M0811_13596</name>
</gene>
<protein>
    <submittedName>
        <fullName evidence="4">Atpase h -transporting v1 subunit e1a-related</fullName>
    </submittedName>
</protein>
<dbReference type="InterPro" id="IPR038495">
    <property type="entry name" value="ATPase_E_C"/>
</dbReference>
<dbReference type="AlphaFoldDB" id="A0A9Q0L5S1"/>
<accession>A0A9Q0L5S1</accession>
<dbReference type="SUPFAM" id="SSF160527">
    <property type="entry name" value="V-type ATPase subunit E-like"/>
    <property type="match status" value="1"/>
</dbReference>
<dbReference type="InterPro" id="IPR002842">
    <property type="entry name" value="ATPase_V1_Esu"/>
</dbReference>
<comment type="similarity">
    <text evidence="1">Belongs to the V-ATPase E subunit family.</text>
</comment>
<keyword evidence="3" id="KW-0406">Ion transport</keyword>
<dbReference type="OMA" id="QHMMAFI"/>